<dbReference type="PROSITE" id="PS50003">
    <property type="entry name" value="PH_DOMAIN"/>
    <property type="match status" value="1"/>
</dbReference>
<keyword evidence="1" id="KW-0862">Zinc</keyword>
<organism evidence="5 6">
    <name type="scientific">Emiliania huxleyi (strain CCMP1516)</name>
    <dbReference type="NCBI Taxonomy" id="280463"/>
    <lineage>
        <taxon>Eukaryota</taxon>
        <taxon>Haptista</taxon>
        <taxon>Haptophyta</taxon>
        <taxon>Prymnesiophyceae</taxon>
        <taxon>Isochrysidales</taxon>
        <taxon>Noelaerhabdaceae</taxon>
        <taxon>Emiliania</taxon>
    </lineage>
</organism>
<evidence type="ECO:0000259" key="4">
    <source>
        <dbReference type="PROSITE" id="PS50115"/>
    </source>
</evidence>
<dbReference type="InterPro" id="IPR001164">
    <property type="entry name" value="ArfGAP_dom"/>
</dbReference>
<dbReference type="SMART" id="SM00105">
    <property type="entry name" value="ArfGap"/>
    <property type="match status" value="1"/>
</dbReference>
<dbReference type="SMART" id="SM00233">
    <property type="entry name" value="PH"/>
    <property type="match status" value="1"/>
</dbReference>
<dbReference type="SMART" id="SM00239">
    <property type="entry name" value="C2"/>
    <property type="match status" value="1"/>
</dbReference>
<dbReference type="Gene3D" id="2.30.29.30">
    <property type="entry name" value="Pleckstrin-homology domain (PH domain)/Phosphotyrosine-binding domain (PTB)"/>
    <property type="match status" value="1"/>
</dbReference>
<dbReference type="InterPro" id="IPR000008">
    <property type="entry name" value="C2_dom"/>
</dbReference>
<dbReference type="Pfam" id="PF01412">
    <property type="entry name" value="ArfGap"/>
    <property type="match status" value="1"/>
</dbReference>
<evidence type="ECO:0000313" key="5">
    <source>
        <dbReference type="EnsemblProtists" id="EOD40928"/>
    </source>
</evidence>
<reference evidence="6" key="1">
    <citation type="journal article" date="2013" name="Nature">
        <title>Pan genome of the phytoplankton Emiliania underpins its global distribution.</title>
        <authorList>
            <person name="Read B.A."/>
            <person name="Kegel J."/>
            <person name="Klute M.J."/>
            <person name="Kuo A."/>
            <person name="Lefebvre S.C."/>
            <person name="Maumus F."/>
            <person name="Mayer C."/>
            <person name="Miller J."/>
            <person name="Monier A."/>
            <person name="Salamov A."/>
            <person name="Young J."/>
            <person name="Aguilar M."/>
            <person name="Claverie J.M."/>
            <person name="Frickenhaus S."/>
            <person name="Gonzalez K."/>
            <person name="Herman E.K."/>
            <person name="Lin Y.C."/>
            <person name="Napier J."/>
            <person name="Ogata H."/>
            <person name="Sarno A.F."/>
            <person name="Shmutz J."/>
            <person name="Schroeder D."/>
            <person name="de Vargas C."/>
            <person name="Verret F."/>
            <person name="von Dassow P."/>
            <person name="Valentin K."/>
            <person name="Van de Peer Y."/>
            <person name="Wheeler G."/>
            <person name="Dacks J.B."/>
            <person name="Delwiche C.F."/>
            <person name="Dyhrman S.T."/>
            <person name="Glockner G."/>
            <person name="John U."/>
            <person name="Richards T."/>
            <person name="Worden A.Z."/>
            <person name="Zhang X."/>
            <person name="Grigoriev I.V."/>
            <person name="Allen A.E."/>
            <person name="Bidle K."/>
            <person name="Borodovsky M."/>
            <person name="Bowler C."/>
            <person name="Brownlee C."/>
            <person name="Cock J.M."/>
            <person name="Elias M."/>
            <person name="Gladyshev V.N."/>
            <person name="Groth M."/>
            <person name="Guda C."/>
            <person name="Hadaegh A."/>
            <person name="Iglesias-Rodriguez M.D."/>
            <person name="Jenkins J."/>
            <person name="Jones B.M."/>
            <person name="Lawson T."/>
            <person name="Leese F."/>
            <person name="Lindquist E."/>
            <person name="Lobanov A."/>
            <person name="Lomsadze A."/>
            <person name="Malik S.B."/>
            <person name="Marsh M.E."/>
            <person name="Mackinder L."/>
            <person name="Mock T."/>
            <person name="Mueller-Roeber B."/>
            <person name="Pagarete A."/>
            <person name="Parker M."/>
            <person name="Probert I."/>
            <person name="Quesneville H."/>
            <person name="Raines C."/>
            <person name="Rensing S.A."/>
            <person name="Riano-Pachon D.M."/>
            <person name="Richier S."/>
            <person name="Rokitta S."/>
            <person name="Shiraiwa Y."/>
            <person name="Soanes D.M."/>
            <person name="van der Giezen M."/>
            <person name="Wahlund T.M."/>
            <person name="Williams B."/>
            <person name="Wilson W."/>
            <person name="Wolfe G."/>
            <person name="Wurch L.L."/>
        </authorList>
    </citation>
    <scope>NUCLEOTIDE SEQUENCE</scope>
</reference>
<dbReference type="InterPro" id="IPR044518">
    <property type="entry name" value="ARF_GAP_AGD11/12/13"/>
</dbReference>
<evidence type="ECO:0000259" key="2">
    <source>
        <dbReference type="PROSITE" id="PS50003"/>
    </source>
</evidence>
<feature type="domain" description="C2" evidence="3">
    <location>
        <begin position="250"/>
        <end position="368"/>
    </location>
</feature>
<evidence type="ECO:0000313" key="6">
    <source>
        <dbReference type="Proteomes" id="UP000013827"/>
    </source>
</evidence>
<protein>
    <submittedName>
        <fullName evidence="5">Uncharacterized protein</fullName>
    </submittedName>
</protein>
<dbReference type="InterPro" id="IPR001849">
    <property type="entry name" value="PH_domain"/>
</dbReference>
<name>A0A0D3KYU3_EMIH1</name>
<dbReference type="CDD" id="cd00821">
    <property type="entry name" value="PH"/>
    <property type="match status" value="1"/>
</dbReference>
<dbReference type="RefSeq" id="XP_005793357.1">
    <property type="nucleotide sequence ID" value="XM_005793300.1"/>
</dbReference>
<reference evidence="5" key="2">
    <citation type="submission" date="2024-10" db="UniProtKB">
        <authorList>
            <consortium name="EnsemblProtists"/>
        </authorList>
    </citation>
    <scope>IDENTIFICATION</scope>
</reference>
<accession>A0A0D3KYU3</accession>
<dbReference type="SUPFAM" id="SSF57863">
    <property type="entry name" value="ArfGap/RecO-like zinc finger"/>
    <property type="match status" value="1"/>
</dbReference>
<dbReference type="Pfam" id="PF00168">
    <property type="entry name" value="C2"/>
    <property type="match status" value="1"/>
</dbReference>
<keyword evidence="1" id="KW-0863">Zinc-finger</keyword>
<dbReference type="GO" id="GO:0008270">
    <property type="term" value="F:zinc ion binding"/>
    <property type="evidence" value="ECO:0007669"/>
    <property type="project" value="UniProtKB-KW"/>
</dbReference>
<dbReference type="CDD" id="cd08204">
    <property type="entry name" value="ArfGap"/>
    <property type="match status" value="1"/>
</dbReference>
<dbReference type="PRINTS" id="PR00405">
    <property type="entry name" value="REVINTRACTNG"/>
</dbReference>
<feature type="domain" description="Arf-GAP" evidence="4">
    <location>
        <begin position="123"/>
        <end position="238"/>
    </location>
</feature>
<dbReference type="AlphaFoldDB" id="A0A0D3KYU3"/>
<dbReference type="Pfam" id="PF00169">
    <property type="entry name" value="PH"/>
    <property type="match status" value="1"/>
</dbReference>
<dbReference type="SUPFAM" id="SSF50729">
    <property type="entry name" value="PH domain-like"/>
    <property type="match status" value="1"/>
</dbReference>
<dbReference type="PROSITE" id="PS50004">
    <property type="entry name" value="C2"/>
    <property type="match status" value="1"/>
</dbReference>
<keyword evidence="6" id="KW-1185">Reference proteome</keyword>
<dbReference type="PANTHER" id="PTHR46220:SF1">
    <property type="entry name" value="ADP-RIBOSYLATION FACTOR GTPASE-ACTIVATING PROTEIN AGD12"/>
    <property type="match status" value="1"/>
</dbReference>
<evidence type="ECO:0000256" key="1">
    <source>
        <dbReference type="PROSITE-ProRule" id="PRU00288"/>
    </source>
</evidence>
<keyword evidence="1" id="KW-0479">Metal-binding</keyword>
<dbReference type="PROSITE" id="PS50115">
    <property type="entry name" value="ARFGAP"/>
    <property type="match status" value="1"/>
</dbReference>
<proteinExistence type="predicted"/>
<dbReference type="GO" id="GO:0005096">
    <property type="term" value="F:GTPase activator activity"/>
    <property type="evidence" value="ECO:0007669"/>
    <property type="project" value="InterPro"/>
</dbReference>
<sequence>MEGYLSKKSRLGAAGRVWQRRWFVLDGTGLRWFEDESKRGDAKGAIGLAHLESAGAAAHKSPTRFLVRCRASAERGSAASVYDFEAPSSAAMGRWVEAVGRLVCARGAREGGGGSGDAALCGEPVEERLAAVPGNGECADCMSSDPKRQPLPAWASTNLGVVFCIRCSGAHRKLGTHLSKVLSIKIDRWSDEQLAWMERLGNAQVNAELEAGLPAGVKPDLVSSSAEQVEAFIRAKYELGSFLAGGDGFVPPAPRRSLQEVGMIEFAGLLFVQLVAGSHLRVPNAWRTASLHCEFRLGERRARSRRCRGSPNPVWGEELAINRCAADEALLVRLIGADLLGRTECLGEGRVRIDDLPREQPTGVDLPLLPSSESARTKAPSLGLVLTYNPLS</sequence>
<dbReference type="GeneID" id="17286131"/>
<dbReference type="PaxDb" id="2903-EOD40928"/>
<dbReference type="InterPro" id="IPR035892">
    <property type="entry name" value="C2_domain_sf"/>
</dbReference>
<dbReference type="STRING" id="2903.R1DZW8"/>
<dbReference type="PANTHER" id="PTHR46220">
    <property type="entry name" value="ADP-RIBOSYLATION FACTOR GTPASE-ACTIVATING PROTEIN AGD12"/>
    <property type="match status" value="1"/>
</dbReference>
<dbReference type="KEGG" id="ehx:EMIHUDRAFT_108276"/>
<dbReference type="InterPro" id="IPR037278">
    <property type="entry name" value="ARFGAP/RecO"/>
</dbReference>
<dbReference type="eggNOG" id="KOG0521">
    <property type="taxonomic scope" value="Eukaryota"/>
</dbReference>
<dbReference type="HOGENOM" id="CLU_704806_0_0_1"/>
<dbReference type="EnsemblProtists" id="EOD40928">
    <property type="protein sequence ID" value="EOD40928"/>
    <property type="gene ID" value="EMIHUDRAFT_108276"/>
</dbReference>
<evidence type="ECO:0000259" key="3">
    <source>
        <dbReference type="PROSITE" id="PS50004"/>
    </source>
</evidence>
<dbReference type="InterPro" id="IPR038508">
    <property type="entry name" value="ArfGAP_dom_sf"/>
</dbReference>
<dbReference type="Gene3D" id="1.10.220.150">
    <property type="entry name" value="Arf GTPase activating protein"/>
    <property type="match status" value="1"/>
</dbReference>
<dbReference type="Proteomes" id="UP000013827">
    <property type="component" value="Unassembled WGS sequence"/>
</dbReference>
<dbReference type="GO" id="GO:0005543">
    <property type="term" value="F:phospholipid binding"/>
    <property type="evidence" value="ECO:0007669"/>
    <property type="project" value="InterPro"/>
</dbReference>
<dbReference type="Gene3D" id="2.60.40.150">
    <property type="entry name" value="C2 domain"/>
    <property type="match status" value="1"/>
</dbReference>
<feature type="domain" description="PH" evidence="2">
    <location>
        <begin position="1"/>
        <end position="104"/>
    </location>
</feature>
<dbReference type="InterPro" id="IPR011993">
    <property type="entry name" value="PH-like_dom_sf"/>
</dbReference>
<dbReference type="SUPFAM" id="SSF49562">
    <property type="entry name" value="C2 domain (Calcium/lipid-binding domain, CaLB)"/>
    <property type="match status" value="1"/>
</dbReference>